<keyword evidence="8" id="KW-0449">Lipoprotein</keyword>
<dbReference type="InterPro" id="IPR012946">
    <property type="entry name" value="X8"/>
</dbReference>
<feature type="region of interest" description="Disordered" evidence="9">
    <location>
        <begin position="126"/>
        <end position="156"/>
    </location>
</feature>
<sequence>MAKETYLCLLFLSFLIICCSSTMVGFSYHEREHTTSSVYTLTTFLKKNKITQSHIKFFCFFCAKSIQRKVHMRRILDETNPTPIITPPNSPTNPVAIPETVPSTTTPIPLTPTNPANTQVSVTNPVTAPTSVLGTPPSSSSSSTTTIPPPSTTTTTPGQFWCVAKNGISESTIQTALDYCCGMDSVACSQIQQGGTCYNPNSLQNHASVAFNSYYQKNPAPTSCDFGGVATLVNTNPSSGSCVYPSSSGAGTSSSNGPNSGFGSQSPPPNGADTSHSIGLRPFIGCMVLLISIINALPMP</sequence>
<evidence type="ECO:0000256" key="7">
    <source>
        <dbReference type="ARBA" id="ARBA00023180"/>
    </source>
</evidence>
<organism evidence="12 13">
    <name type="scientific">Lupinus luteus</name>
    <name type="common">European yellow lupine</name>
    <dbReference type="NCBI Taxonomy" id="3873"/>
    <lineage>
        <taxon>Eukaryota</taxon>
        <taxon>Viridiplantae</taxon>
        <taxon>Streptophyta</taxon>
        <taxon>Embryophyta</taxon>
        <taxon>Tracheophyta</taxon>
        <taxon>Spermatophyta</taxon>
        <taxon>Magnoliopsida</taxon>
        <taxon>eudicotyledons</taxon>
        <taxon>Gunneridae</taxon>
        <taxon>Pentapetalae</taxon>
        <taxon>rosids</taxon>
        <taxon>fabids</taxon>
        <taxon>Fabales</taxon>
        <taxon>Fabaceae</taxon>
        <taxon>Papilionoideae</taxon>
        <taxon>50 kb inversion clade</taxon>
        <taxon>genistoids sensu lato</taxon>
        <taxon>core genistoids</taxon>
        <taxon>Genisteae</taxon>
        <taxon>Lupinus</taxon>
    </lineage>
</organism>
<dbReference type="Pfam" id="PF07983">
    <property type="entry name" value="X8"/>
    <property type="match status" value="1"/>
</dbReference>
<evidence type="ECO:0000259" key="11">
    <source>
        <dbReference type="SMART" id="SM00768"/>
    </source>
</evidence>
<feature type="compositionally biased region" description="Low complexity" evidence="9">
    <location>
        <begin position="253"/>
        <end position="265"/>
    </location>
</feature>
<evidence type="ECO:0000313" key="12">
    <source>
        <dbReference type="EMBL" id="CAL0311186.1"/>
    </source>
</evidence>
<evidence type="ECO:0000313" key="13">
    <source>
        <dbReference type="Proteomes" id="UP001497480"/>
    </source>
</evidence>
<keyword evidence="4 10" id="KW-0732">Signal</keyword>
<dbReference type="PANTHER" id="PTHR31044">
    <property type="entry name" value="BETA-1,3 GLUCANASE"/>
    <property type="match status" value="1"/>
</dbReference>
<evidence type="ECO:0000256" key="10">
    <source>
        <dbReference type="SAM" id="SignalP"/>
    </source>
</evidence>
<evidence type="ECO:0000256" key="8">
    <source>
        <dbReference type="ARBA" id="ARBA00023288"/>
    </source>
</evidence>
<evidence type="ECO:0000256" key="1">
    <source>
        <dbReference type="ARBA" id="ARBA00004609"/>
    </source>
</evidence>
<feature type="region of interest" description="Disordered" evidence="9">
    <location>
        <begin position="253"/>
        <end position="274"/>
    </location>
</feature>
<dbReference type="GO" id="GO:0009506">
    <property type="term" value="C:plasmodesma"/>
    <property type="evidence" value="ECO:0007669"/>
    <property type="project" value="UniProtKB-ARBA"/>
</dbReference>
<keyword evidence="6" id="KW-1015">Disulfide bond</keyword>
<evidence type="ECO:0000256" key="3">
    <source>
        <dbReference type="ARBA" id="ARBA00022622"/>
    </source>
</evidence>
<comment type="caution">
    <text evidence="12">The sequence shown here is derived from an EMBL/GenBank/DDBJ whole genome shotgun (WGS) entry which is preliminary data.</text>
</comment>
<feature type="signal peptide" evidence="10">
    <location>
        <begin position="1"/>
        <end position="21"/>
    </location>
</feature>
<dbReference type="SMART" id="SM00768">
    <property type="entry name" value="X8"/>
    <property type="match status" value="1"/>
</dbReference>
<dbReference type="AlphaFoldDB" id="A0AAV1WQX1"/>
<keyword evidence="7" id="KW-0325">Glycoprotein</keyword>
<feature type="compositionally biased region" description="Low complexity" evidence="9">
    <location>
        <begin position="135"/>
        <end position="156"/>
    </location>
</feature>
<evidence type="ECO:0000256" key="4">
    <source>
        <dbReference type="ARBA" id="ARBA00022729"/>
    </source>
</evidence>
<dbReference type="EMBL" id="CAXHTB010000008">
    <property type="protein sequence ID" value="CAL0311186.1"/>
    <property type="molecule type" value="Genomic_DNA"/>
</dbReference>
<keyword evidence="3" id="KW-0336">GPI-anchor</keyword>
<comment type="subcellular location">
    <subcellularLocation>
        <location evidence="1">Cell membrane</location>
        <topology evidence="1">Lipid-anchor</topology>
        <topology evidence="1">GPI-anchor</topology>
    </subcellularLocation>
</comment>
<dbReference type="PANTHER" id="PTHR31044:SF120">
    <property type="entry name" value="CARBOHYDRATE-BINDING X8 DOMAIN SUPERFAMILY PROTEIN"/>
    <property type="match status" value="1"/>
</dbReference>
<feature type="domain" description="X8" evidence="11">
    <location>
        <begin position="160"/>
        <end position="244"/>
    </location>
</feature>
<dbReference type="GO" id="GO:0098552">
    <property type="term" value="C:side of membrane"/>
    <property type="evidence" value="ECO:0007669"/>
    <property type="project" value="UniProtKB-KW"/>
</dbReference>
<dbReference type="GO" id="GO:0005886">
    <property type="term" value="C:plasma membrane"/>
    <property type="evidence" value="ECO:0007669"/>
    <property type="project" value="UniProtKB-SubCell"/>
</dbReference>
<feature type="chain" id="PRO_5043740816" description="X8 domain-containing protein" evidence="10">
    <location>
        <begin position="22"/>
        <end position="300"/>
    </location>
</feature>
<dbReference type="Gene3D" id="1.20.58.1040">
    <property type="match status" value="1"/>
</dbReference>
<evidence type="ECO:0000256" key="5">
    <source>
        <dbReference type="ARBA" id="ARBA00023136"/>
    </source>
</evidence>
<evidence type="ECO:0000256" key="9">
    <source>
        <dbReference type="SAM" id="MobiDB-lite"/>
    </source>
</evidence>
<keyword evidence="5" id="KW-0472">Membrane</keyword>
<reference evidence="12 13" key="1">
    <citation type="submission" date="2024-03" db="EMBL/GenBank/DDBJ databases">
        <authorList>
            <person name="Martinez-Hernandez J."/>
        </authorList>
    </citation>
    <scope>NUCLEOTIDE SEQUENCE [LARGE SCALE GENOMIC DNA]</scope>
</reference>
<name>A0AAV1WQX1_LUPLU</name>
<dbReference type="InterPro" id="IPR044788">
    <property type="entry name" value="X8_dom_prot"/>
</dbReference>
<accession>A0AAV1WQX1</accession>
<dbReference type="Proteomes" id="UP001497480">
    <property type="component" value="Unassembled WGS sequence"/>
</dbReference>
<keyword evidence="2" id="KW-1003">Cell membrane</keyword>
<gene>
    <name evidence="12" type="ORF">LLUT_LOCUS12246</name>
</gene>
<evidence type="ECO:0000256" key="2">
    <source>
        <dbReference type="ARBA" id="ARBA00022475"/>
    </source>
</evidence>
<dbReference type="FunFam" id="1.20.58.1040:FF:000001">
    <property type="entry name" value="Glucan endo-1,3-beta-glucosidase 4"/>
    <property type="match status" value="1"/>
</dbReference>
<keyword evidence="13" id="KW-1185">Reference proteome</keyword>
<evidence type="ECO:0000256" key="6">
    <source>
        <dbReference type="ARBA" id="ARBA00023157"/>
    </source>
</evidence>
<protein>
    <recommendedName>
        <fullName evidence="11">X8 domain-containing protein</fullName>
    </recommendedName>
</protein>
<proteinExistence type="predicted"/>